<feature type="region of interest" description="Disordered" evidence="1">
    <location>
        <begin position="23"/>
        <end position="65"/>
    </location>
</feature>
<dbReference type="GO" id="GO:0005758">
    <property type="term" value="C:mitochondrial intermembrane space"/>
    <property type="evidence" value="ECO:0007669"/>
    <property type="project" value="InterPro"/>
</dbReference>
<feature type="domain" description="PRELI/MSF1" evidence="2">
    <location>
        <begin position="116"/>
        <end position="291"/>
    </location>
</feature>
<dbReference type="InterPro" id="IPR006797">
    <property type="entry name" value="PRELI/MSF1_dom"/>
</dbReference>
<dbReference type="Pfam" id="PF04707">
    <property type="entry name" value="PRELI"/>
    <property type="match status" value="1"/>
</dbReference>
<comment type="caution">
    <text evidence="3">The sequence shown here is derived from an EMBL/GenBank/DDBJ whole genome shotgun (WGS) entry which is preliminary data.</text>
</comment>
<evidence type="ECO:0000259" key="2">
    <source>
        <dbReference type="PROSITE" id="PS50904"/>
    </source>
</evidence>
<dbReference type="PROSITE" id="PS50904">
    <property type="entry name" value="PRELI_MSF1"/>
    <property type="match status" value="1"/>
</dbReference>
<dbReference type="InterPro" id="IPR037365">
    <property type="entry name" value="Slowmo/Ups"/>
</dbReference>
<proteinExistence type="predicted"/>
<dbReference type="Proteomes" id="UP000236621">
    <property type="component" value="Unassembled WGS sequence"/>
</dbReference>
<dbReference type="PANTHER" id="PTHR11158">
    <property type="entry name" value="MSF1/PX19 RELATED"/>
    <property type="match status" value="1"/>
</dbReference>
<accession>A0A2K3QC98</accession>
<dbReference type="AlphaFoldDB" id="A0A2K3QC98"/>
<organism evidence="3 4">
    <name type="scientific">Tolypocladium capitatum</name>
    <dbReference type="NCBI Taxonomy" id="45235"/>
    <lineage>
        <taxon>Eukaryota</taxon>
        <taxon>Fungi</taxon>
        <taxon>Dikarya</taxon>
        <taxon>Ascomycota</taxon>
        <taxon>Pezizomycotina</taxon>
        <taxon>Sordariomycetes</taxon>
        <taxon>Hypocreomycetidae</taxon>
        <taxon>Hypocreales</taxon>
        <taxon>Ophiocordycipitaceae</taxon>
        <taxon>Tolypocladium</taxon>
    </lineage>
</organism>
<sequence length="303" mass="34180">MAASRWLPAAEWSAASPVRENFMSRSRPLSHAPPPGPSKTPQILPHQRLSILPPPPPSAAAFRRRLPPLESRRRCLLRSARFEASRSLIPAATPAEPTPYHTSTPETAAHPSPRAMKVFSNAVTYNYSWEEVSTANWRKYGPWNNKSEHVIAVDTLSRTVDPATGILRTERLITCRQSAPDWLKALMGNSMDVSHVYEASYVDPSCKTVTMVSQNLTWSNLVNVQEEVVYRPLANNQTQFLQSARVTALCGGWQRIKNSIEDTLVNRFKENALKGREGFERVLEMSRKVFAEEKERQQLGQMM</sequence>
<dbReference type="OrthoDB" id="407630at2759"/>
<evidence type="ECO:0000256" key="1">
    <source>
        <dbReference type="SAM" id="MobiDB-lite"/>
    </source>
</evidence>
<feature type="region of interest" description="Disordered" evidence="1">
    <location>
        <begin position="90"/>
        <end position="111"/>
    </location>
</feature>
<evidence type="ECO:0000313" key="4">
    <source>
        <dbReference type="Proteomes" id="UP000236621"/>
    </source>
</evidence>
<evidence type="ECO:0000313" key="3">
    <source>
        <dbReference type="EMBL" id="PNY25141.1"/>
    </source>
</evidence>
<dbReference type="EMBL" id="NRSZ01000800">
    <property type="protein sequence ID" value="PNY25141.1"/>
    <property type="molecule type" value="Genomic_DNA"/>
</dbReference>
<gene>
    <name evidence="3" type="ORF">TCAP_04922</name>
</gene>
<keyword evidence="4" id="KW-1185">Reference proteome</keyword>
<reference evidence="3 4" key="1">
    <citation type="submission" date="2017-08" db="EMBL/GenBank/DDBJ databases">
        <title>Harnessing the power of phylogenomics to disentangle the directionality and signatures of interkingdom host jumping in the parasitic fungal genus Tolypocladium.</title>
        <authorList>
            <person name="Quandt C.A."/>
            <person name="Patterson W."/>
            <person name="Spatafora J.W."/>
        </authorList>
    </citation>
    <scope>NUCLEOTIDE SEQUENCE [LARGE SCALE GENOMIC DNA]</scope>
    <source>
        <strain evidence="3 4">CBS 113982</strain>
    </source>
</reference>
<protein>
    <recommendedName>
        <fullName evidence="2">PRELI/MSF1 domain-containing protein</fullName>
    </recommendedName>
</protein>
<dbReference type="STRING" id="45235.A0A2K3QC98"/>
<name>A0A2K3QC98_9HYPO</name>